<protein>
    <recommendedName>
        <fullName evidence="1">Holin</fullName>
    </recommendedName>
</protein>
<comment type="domain">
    <text evidence="1">The first transmembrane region undergoes a helix to beta-hairpin conformational change, which is responsible for its self-association and pore formation in the host membrane. The coiled coil region is required for host cell lysis and for cytotoxic activity. The C-terminus determines the size of the hole.</text>
</comment>
<feature type="transmembrane region" description="Helical" evidence="1">
    <location>
        <begin position="9"/>
        <end position="29"/>
    </location>
</feature>
<comment type="subcellular location">
    <subcellularLocation>
        <location evidence="1">Host cell inner membrane</location>
        <topology evidence="1">Multi-pass membrane protein</topology>
    </subcellularLocation>
</comment>
<organism evidence="2 3">
    <name type="scientific">Mycobacterium phage HamSlice</name>
    <dbReference type="NCBI Taxonomy" id="1567483"/>
    <lineage>
        <taxon>Viruses</taxon>
        <taxon>Duplodnaviria</taxon>
        <taxon>Heunggongvirae</taxon>
        <taxon>Uroviricota</taxon>
        <taxon>Caudoviricetes</taxon>
        <taxon>Backyardiganvirus</taxon>
        <taxon>Backyardiganvirus peaches</taxon>
    </lineage>
</organism>
<dbReference type="Proteomes" id="UP000030728">
    <property type="component" value="Segment"/>
</dbReference>
<keyword evidence="1" id="KW-0578">Host cell lysis by virus</keyword>
<evidence type="ECO:0000313" key="2">
    <source>
        <dbReference type="EMBL" id="AIY32173.1"/>
    </source>
</evidence>
<name>A0A0A1ER09_9CAUD</name>
<feature type="transmembrane region" description="Helical" evidence="1">
    <location>
        <begin position="35"/>
        <end position="56"/>
    </location>
</feature>
<dbReference type="Pfam" id="PF16081">
    <property type="entry name" value="Phage_holin_7_1"/>
    <property type="match status" value="1"/>
</dbReference>
<keyword evidence="1" id="KW-1188">Viral release from host cell</keyword>
<keyword evidence="1" id="KW-1043">Host membrane</keyword>
<keyword evidence="1" id="KW-0812">Transmembrane</keyword>
<gene>
    <name evidence="2" type="ORF">PBI_HAMSLICE_8</name>
</gene>
<proteinExistence type="inferred from homology"/>
<dbReference type="GO" id="GO:0020002">
    <property type="term" value="C:host cell plasma membrane"/>
    <property type="evidence" value="ECO:0007669"/>
    <property type="project" value="UniProtKB-SubCell"/>
</dbReference>
<comment type="similarity">
    <text evidence="1">Belongs to the D29 holin family.</text>
</comment>
<dbReference type="InterPro" id="IPR032121">
    <property type="entry name" value="Myco_phage_holin"/>
</dbReference>
<dbReference type="HAMAP" id="MF_04168">
    <property type="entry name" value="HOLIN_D29"/>
    <property type="match status" value="1"/>
</dbReference>
<keyword evidence="1" id="KW-0472">Membrane</keyword>
<dbReference type="GO" id="GO:0016020">
    <property type="term" value="C:membrane"/>
    <property type="evidence" value="ECO:0007669"/>
    <property type="project" value="UniProtKB-UniRule"/>
</dbReference>
<dbReference type="GO" id="GO:0140911">
    <property type="term" value="F:pore-forming activity"/>
    <property type="evidence" value="ECO:0007669"/>
    <property type="project" value="UniProtKB-UniRule"/>
</dbReference>
<evidence type="ECO:0000313" key="3">
    <source>
        <dbReference type="Proteomes" id="UP000030728"/>
    </source>
</evidence>
<keyword evidence="1" id="KW-1032">Host cell membrane</keyword>
<sequence length="153" mass="15644">MSPKVRQTIYYLGTIIPGVLGIALIWGGIDAGAAQSIGDIIAGAVALLGASAPAVAAKKVNEQRKDGTLVPQAPVEQVVNGVQAVIAAQQAAQAELDRVRDVVTGAIGIVPGIVPQLGPLAQQAVDALNGFAPPTAYSQAAQFADPYRAPWDR</sequence>
<dbReference type="GO" id="GO:0031640">
    <property type="term" value="P:killing of cells of another organism"/>
    <property type="evidence" value="ECO:0007669"/>
    <property type="project" value="UniProtKB-KW"/>
</dbReference>
<reference evidence="2 3" key="1">
    <citation type="submission" date="2014-10" db="EMBL/GenBank/DDBJ databases">
        <authorList>
            <person name="Barber J.R."/>
            <person name="Boucher C.J."/>
            <person name="Butela K.A."/>
            <person name="Escareno D."/>
            <person name="Ferguson C.L."/>
            <person name="Helster A.R."/>
            <person name="Houser L.C."/>
            <person name="Mangery P."/>
            <person name="Pikula S.M."/>
            <person name="Robinson T.S."/>
            <person name="Sokol S.L."/>
            <person name="Sticha J."/>
            <person name="Suresh M.H."/>
            <person name="Anders K.R."/>
            <person name="Braun M.A."/>
            <person name="Delesalle V.A."/>
            <person name="Hughes L.E."/>
            <person name="Ware V.C."/>
            <person name="Bradley K.W."/>
            <person name="Barker L.P."/>
            <person name="Asai D.J."/>
            <person name="Bowman C.A."/>
            <person name="Russell D.A."/>
            <person name="Pope W.H."/>
            <person name="Jacobs-Sera D."/>
            <person name="Hendrix R.W."/>
            <person name="Hatfull G.F."/>
        </authorList>
    </citation>
    <scope>NUCLEOTIDE SEQUENCE [LARGE SCALE GENOMIC DNA]</scope>
</reference>
<dbReference type="EMBL" id="KP057620">
    <property type="protein sequence ID" value="AIY32173.1"/>
    <property type="molecule type" value="Genomic_DNA"/>
</dbReference>
<keyword evidence="1" id="KW-0204">Cytolysis</keyword>
<comment type="function">
    <text evidence="1">Accumulates harmlessly in the cytoplasmic membrane until it reaches a critical concentration that triggers the formation of micron-scale pores (holes) causing host cell membrane disruption and endolysin escape into the periplasmic space. Determines the precise timing of host cell lysis. Participates with the endolysin protein in the sequential events which lead to the programmed host cell lysis releasing the mature viral particles from the host cell.</text>
</comment>
<keyword evidence="1" id="KW-1133">Transmembrane helix</keyword>
<comment type="subunit">
    <text evidence="1">Homomultimer. Self-associates to form a pore.</text>
</comment>
<evidence type="ECO:0000256" key="1">
    <source>
        <dbReference type="HAMAP-Rule" id="MF_04168"/>
    </source>
</evidence>
<keyword evidence="1" id="KW-1030">Host cell inner membrane</keyword>
<accession>A0A0A1ER09</accession>
<comment type="caution">
    <text evidence="1">Lacks conserved residue(s) required for the propagation of feature annotation.</text>
</comment>